<name>A0AAT9H124_9FLAO</name>
<evidence type="ECO:0008006" key="2">
    <source>
        <dbReference type="Google" id="ProtNLM"/>
    </source>
</evidence>
<sequence>MLKIILNLEGAQELSAFEQKGMIGGQPINPPKRCCVCPGKGSSTLVTCDSICSNGTIPAVLEDCL</sequence>
<gene>
    <name evidence="1" type="ORF">CFS9_18520</name>
</gene>
<proteinExistence type="predicted"/>
<organism evidence="1">
    <name type="scientific">Flavobacterium sp. CFS9</name>
    <dbReference type="NCBI Taxonomy" id="3143118"/>
    <lineage>
        <taxon>Bacteria</taxon>
        <taxon>Pseudomonadati</taxon>
        <taxon>Bacteroidota</taxon>
        <taxon>Flavobacteriia</taxon>
        <taxon>Flavobacteriales</taxon>
        <taxon>Flavobacteriaceae</taxon>
        <taxon>Flavobacterium</taxon>
    </lineage>
</organism>
<dbReference type="AlphaFoldDB" id="A0AAT9H124"/>
<protein>
    <recommendedName>
        <fullName evidence="2">Natural product</fullName>
    </recommendedName>
</protein>
<reference evidence="1" key="1">
    <citation type="submission" date="2024-05" db="EMBL/GenBank/DDBJ databases">
        <title>Whole-Genome Sequence of CFS9, a Potential Fish Probiotic Isolated from the Body Surface of Silurus asotus.</title>
        <authorList>
            <person name="Kojima M."/>
            <person name="Tobioka K."/>
            <person name="Yokota K."/>
            <person name="Nakatani H."/>
            <person name="Hori K."/>
            <person name="Tamaru Y."/>
            <person name="Okazaki F."/>
        </authorList>
    </citation>
    <scope>NUCLEOTIDE SEQUENCE</scope>
    <source>
        <strain evidence="1">CFS9</strain>
    </source>
</reference>
<accession>A0AAT9H124</accession>
<dbReference type="EMBL" id="AP031573">
    <property type="protein sequence ID" value="BFM43211.1"/>
    <property type="molecule type" value="Genomic_DNA"/>
</dbReference>
<evidence type="ECO:0000313" key="1">
    <source>
        <dbReference type="EMBL" id="BFM43211.1"/>
    </source>
</evidence>